<name>A0AAV2E7L0_9ROSI</name>
<keyword evidence="4" id="KW-1185">Reference proteome</keyword>
<reference evidence="3 4" key="1">
    <citation type="submission" date="2024-04" db="EMBL/GenBank/DDBJ databases">
        <authorList>
            <person name="Fracassetti M."/>
        </authorList>
    </citation>
    <scope>NUCLEOTIDE SEQUENCE [LARGE SCALE GENOMIC DNA]</scope>
</reference>
<gene>
    <name evidence="3" type="ORF">LTRI10_LOCUS23034</name>
</gene>
<feature type="region of interest" description="Disordered" evidence="1">
    <location>
        <begin position="1"/>
        <end position="110"/>
    </location>
</feature>
<accession>A0AAV2E7L0</accession>
<evidence type="ECO:0000313" key="3">
    <source>
        <dbReference type="EMBL" id="CAL1381667.1"/>
    </source>
</evidence>
<feature type="domain" description="DUF4283" evidence="2">
    <location>
        <begin position="173"/>
        <end position="240"/>
    </location>
</feature>
<dbReference type="Proteomes" id="UP001497516">
    <property type="component" value="Chromosome 4"/>
</dbReference>
<feature type="compositionally biased region" description="Polar residues" evidence="1">
    <location>
        <begin position="81"/>
        <end position="94"/>
    </location>
</feature>
<organism evidence="3 4">
    <name type="scientific">Linum trigynum</name>
    <dbReference type="NCBI Taxonomy" id="586398"/>
    <lineage>
        <taxon>Eukaryota</taxon>
        <taxon>Viridiplantae</taxon>
        <taxon>Streptophyta</taxon>
        <taxon>Embryophyta</taxon>
        <taxon>Tracheophyta</taxon>
        <taxon>Spermatophyta</taxon>
        <taxon>Magnoliopsida</taxon>
        <taxon>eudicotyledons</taxon>
        <taxon>Gunneridae</taxon>
        <taxon>Pentapetalae</taxon>
        <taxon>rosids</taxon>
        <taxon>fabids</taxon>
        <taxon>Malpighiales</taxon>
        <taxon>Linaceae</taxon>
        <taxon>Linum</taxon>
    </lineage>
</organism>
<dbReference type="AlphaFoldDB" id="A0AAV2E7L0"/>
<feature type="compositionally biased region" description="Acidic residues" evidence="1">
    <location>
        <begin position="65"/>
        <end position="75"/>
    </location>
</feature>
<dbReference type="Pfam" id="PF14111">
    <property type="entry name" value="DUF4283"/>
    <property type="match status" value="1"/>
</dbReference>
<evidence type="ECO:0000259" key="2">
    <source>
        <dbReference type="Pfam" id="PF14111"/>
    </source>
</evidence>
<protein>
    <recommendedName>
        <fullName evidence="2">DUF4283 domain-containing protein</fullName>
    </recommendedName>
</protein>
<proteinExistence type="predicted"/>
<dbReference type="InterPro" id="IPR025558">
    <property type="entry name" value="DUF4283"/>
</dbReference>
<dbReference type="EMBL" id="OZ034817">
    <property type="protein sequence ID" value="CAL1381667.1"/>
    <property type="molecule type" value="Genomic_DNA"/>
</dbReference>
<feature type="compositionally biased region" description="Basic and acidic residues" evidence="1">
    <location>
        <begin position="36"/>
        <end position="45"/>
    </location>
</feature>
<sequence length="240" mass="27278">MAAAAPSATSTIGGELKPPDPTAGIRRPPEVSSSPDGKKAQEEQHPKKRVRPLSFTGDSSPMDEVIVEDITLEEQQETHRTMSPRTMEPENQPNMEKEPPAPPTKPSAWGEGRKKLFSEAVKEVEWYVAKSDSEDIAEAMREEDNEDEDLEDENPLCPTISFSSFEWHKYRREWRSAIVVKVLGRSFPYPVIARRLNMLWARTGIIQVTNRRYGYYFVIFTTKADYEHALTGGPWMIGDH</sequence>
<evidence type="ECO:0000313" key="4">
    <source>
        <dbReference type="Proteomes" id="UP001497516"/>
    </source>
</evidence>
<evidence type="ECO:0000256" key="1">
    <source>
        <dbReference type="SAM" id="MobiDB-lite"/>
    </source>
</evidence>